<reference evidence="2" key="1">
    <citation type="journal article" date="2014" name="Int. J. Syst. Evol. Microbiol.">
        <title>Complete genome sequence of Corynebacterium casei LMG S-19264T (=DSM 44701T), isolated from a smear-ripened cheese.</title>
        <authorList>
            <consortium name="US DOE Joint Genome Institute (JGI-PGF)"/>
            <person name="Walter F."/>
            <person name="Albersmeier A."/>
            <person name="Kalinowski J."/>
            <person name="Ruckert C."/>
        </authorList>
    </citation>
    <scope>NUCLEOTIDE SEQUENCE</scope>
    <source>
        <strain evidence="2">KCTC 12988</strain>
    </source>
</reference>
<evidence type="ECO:0000259" key="1">
    <source>
        <dbReference type="Pfam" id="PF00899"/>
    </source>
</evidence>
<feature type="domain" description="THIF-type NAD/FAD binding fold" evidence="1">
    <location>
        <begin position="14"/>
        <end position="160"/>
    </location>
</feature>
<dbReference type="Pfam" id="PF00899">
    <property type="entry name" value="ThiF"/>
    <property type="match status" value="1"/>
</dbReference>
<gene>
    <name evidence="2" type="ORF">GCM10007100_12710</name>
</gene>
<dbReference type="Proteomes" id="UP000644507">
    <property type="component" value="Unassembled WGS sequence"/>
</dbReference>
<evidence type="ECO:0000313" key="2">
    <source>
        <dbReference type="EMBL" id="GHC48295.1"/>
    </source>
</evidence>
<dbReference type="GO" id="GO:0008641">
    <property type="term" value="F:ubiquitin-like modifier activating enzyme activity"/>
    <property type="evidence" value="ECO:0007669"/>
    <property type="project" value="InterPro"/>
</dbReference>
<dbReference type="CDD" id="cd00755">
    <property type="entry name" value="YgdL_like"/>
    <property type="match status" value="1"/>
</dbReference>
<dbReference type="InterPro" id="IPR035985">
    <property type="entry name" value="Ubiquitin-activating_enz"/>
</dbReference>
<proteinExistence type="predicted"/>
<name>A0A918TJ34_9BACT</name>
<dbReference type="InterPro" id="IPR045886">
    <property type="entry name" value="ThiF/MoeB/HesA"/>
</dbReference>
<reference evidence="2" key="2">
    <citation type="submission" date="2020-09" db="EMBL/GenBank/DDBJ databases">
        <authorList>
            <person name="Sun Q."/>
            <person name="Kim S."/>
        </authorList>
    </citation>
    <scope>NUCLEOTIDE SEQUENCE</scope>
    <source>
        <strain evidence="2">KCTC 12988</strain>
    </source>
</reference>
<dbReference type="EMBL" id="BMXI01000004">
    <property type="protein sequence ID" value="GHC48295.1"/>
    <property type="molecule type" value="Genomic_DNA"/>
</dbReference>
<dbReference type="PANTHER" id="PTHR43267">
    <property type="entry name" value="TRNA THREONYLCARBAMOYLADENOSINE DEHYDRATASE"/>
    <property type="match status" value="1"/>
</dbReference>
<protein>
    <submittedName>
        <fullName evidence="2">tRNA cyclic N6-threonylcarbamoyladenosine(37) synthase TcdA</fullName>
    </submittedName>
</protein>
<organism evidence="2 3">
    <name type="scientific">Roseibacillus persicicus</name>
    <dbReference type="NCBI Taxonomy" id="454148"/>
    <lineage>
        <taxon>Bacteria</taxon>
        <taxon>Pseudomonadati</taxon>
        <taxon>Verrucomicrobiota</taxon>
        <taxon>Verrucomicrobiia</taxon>
        <taxon>Verrucomicrobiales</taxon>
        <taxon>Verrucomicrobiaceae</taxon>
        <taxon>Roseibacillus</taxon>
    </lineage>
</organism>
<dbReference type="GO" id="GO:0061504">
    <property type="term" value="P:cyclic threonylcarbamoyladenosine biosynthetic process"/>
    <property type="evidence" value="ECO:0007669"/>
    <property type="project" value="TreeGrafter"/>
</dbReference>
<dbReference type="AlphaFoldDB" id="A0A918TJ34"/>
<accession>A0A918TJ34</accession>
<dbReference type="SUPFAM" id="SSF69572">
    <property type="entry name" value="Activating enzymes of the ubiquitin-like proteins"/>
    <property type="match status" value="1"/>
</dbReference>
<dbReference type="InterPro" id="IPR000594">
    <property type="entry name" value="ThiF_NAD_FAD-bd"/>
</dbReference>
<sequence>MTDSFLTRFSGIARLYGQQALDNFANAHVAIIGIGGVGCWVAEALARSGVGTFTFVDLDDLCVTNINRQLHAVEETIGRSKAQVMADRLRSINPDVVVHVRQEFFTEKTAEDILSDSYDWVIDAIDSIKAKCLLLALCREKEIPVITSGGAGGRIRTDKIEVADLSRTHGCALLLQVRKNLRSDYGFPAGGKKAKKFKIPAVFSSEQPRYPTSDGCVSTQRPDDVVPGIRCDAGYGTATPIIGSFAFAIAGFVLDDLASAIPDEQTETKSSLQTRPSV</sequence>
<dbReference type="GO" id="GO:0061503">
    <property type="term" value="F:tRNA threonylcarbamoyladenosine dehydratase"/>
    <property type="evidence" value="ECO:0007669"/>
    <property type="project" value="TreeGrafter"/>
</dbReference>
<keyword evidence="3" id="KW-1185">Reference proteome</keyword>
<evidence type="ECO:0000313" key="3">
    <source>
        <dbReference type="Proteomes" id="UP000644507"/>
    </source>
</evidence>
<dbReference type="Gene3D" id="3.40.50.720">
    <property type="entry name" value="NAD(P)-binding Rossmann-like Domain"/>
    <property type="match status" value="1"/>
</dbReference>
<comment type="caution">
    <text evidence="2">The sequence shown here is derived from an EMBL/GenBank/DDBJ whole genome shotgun (WGS) entry which is preliminary data.</text>
</comment>
<dbReference type="RefSeq" id="WP_189568465.1">
    <property type="nucleotide sequence ID" value="NZ_BMXI01000004.1"/>
</dbReference>
<dbReference type="PANTHER" id="PTHR43267:SF1">
    <property type="entry name" value="TRNA THREONYLCARBAMOYLADENOSINE DEHYDRATASE"/>
    <property type="match status" value="1"/>
</dbReference>